<evidence type="ECO:0000259" key="2">
    <source>
        <dbReference type="Pfam" id="PF07944"/>
    </source>
</evidence>
<sequence>MSAAKVGPLGGPLPHARTRPLPADAVRLLSTGHLGAWQERNATATVPHCLDALEASGALDNLRRLLDPADPEHHAGPYRGFNFADSDVHKTLEAVAWETARQTALETAREAAGRRPGADGGPARAEPPHEGTVRRVVDLLRRVQAPSGYLDSHVQGGAAPSREPYADLRWGHELYVLGHLLQAGVARSRATGRDDLLDVGMLWADDVADRLAAGEELFCGHPEIESALVELHRETGDHRYLDAARRMIDLRGHGRLGSGPFEPAYHQDAVPVREATEVTGHAVRQLYLLAGVVDVYLESGEAALLEVAERLWDDAFGRRAYVTGGMGSRHKDESFGDPFELPPDRAYAESCAGIASVLWGWRMLLATGDGCYADAIEHALHNVVAAAVSLDGTRFFYSNPLQVRDGHDGADEYHASGRRGWFACACCPPNLARLVASLQTMVATARDDGILALHLYADADLTVPGAAVPGPDDGGRPVRLSVRTGYPWDGDVVLAGDAPLPALALRVPGWADPGRVRLEVDGAAAPLPEVERGYAVVPAGAREVRLSLPLDVRVLRAHPRVDAVRGCVALARGPVVHCLEQADLVVGTARAAYADGTPVVLDDVEVDLASPVDVGPPDAALGVGAVLRLAVVTRPADGEPLYVPTSAPGTNGAATPTTPPDGLRLSVRAVPYAVWGNRGEGPMRVWMPAARPEGV</sequence>
<protein>
    <submittedName>
        <fullName evidence="4">Glycoside hydrolase family 127 protein</fullName>
    </submittedName>
</protein>
<proteinExistence type="predicted"/>
<evidence type="ECO:0000313" key="5">
    <source>
        <dbReference type="Proteomes" id="UP001501138"/>
    </source>
</evidence>
<dbReference type="Pfam" id="PF07944">
    <property type="entry name" value="Beta-AFase-like_GH127_cat"/>
    <property type="match status" value="1"/>
</dbReference>
<comment type="caution">
    <text evidence="4">The sequence shown here is derived from an EMBL/GenBank/DDBJ whole genome shotgun (WGS) entry which is preliminary data.</text>
</comment>
<dbReference type="PANTHER" id="PTHR43465">
    <property type="entry name" value="DUF1680 DOMAIN PROTEIN (AFU_ORTHOLOGUE AFUA_1G08910)"/>
    <property type="match status" value="1"/>
</dbReference>
<keyword evidence="5" id="KW-1185">Reference proteome</keyword>
<dbReference type="InterPro" id="IPR012878">
    <property type="entry name" value="Beta-AFase-like_GH127_cat"/>
</dbReference>
<organism evidence="4 5">
    <name type="scientific">Isoptericola hypogeus</name>
    <dbReference type="NCBI Taxonomy" id="300179"/>
    <lineage>
        <taxon>Bacteria</taxon>
        <taxon>Bacillati</taxon>
        <taxon>Actinomycetota</taxon>
        <taxon>Actinomycetes</taxon>
        <taxon>Micrococcales</taxon>
        <taxon>Promicromonosporaceae</taxon>
        <taxon>Isoptericola</taxon>
    </lineage>
</organism>
<dbReference type="InterPro" id="IPR049174">
    <property type="entry name" value="Beta-AFase-like"/>
</dbReference>
<dbReference type="GO" id="GO:0016787">
    <property type="term" value="F:hydrolase activity"/>
    <property type="evidence" value="ECO:0007669"/>
    <property type="project" value="UniProtKB-KW"/>
</dbReference>
<feature type="domain" description="Non-reducing end beta-L-arabinofuranosidase-like GH127 catalytic" evidence="2">
    <location>
        <begin position="130"/>
        <end position="439"/>
    </location>
</feature>
<dbReference type="Proteomes" id="UP001501138">
    <property type="component" value="Unassembled WGS sequence"/>
</dbReference>
<dbReference type="Pfam" id="PF20737">
    <property type="entry name" value="Glyco_hydro127C"/>
    <property type="match status" value="1"/>
</dbReference>
<evidence type="ECO:0000313" key="4">
    <source>
        <dbReference type="EMBL" id="GAA1713761.1"/>
    </source>
</evidence>
<reference evidence="5" key="1">
    <citation type="journal article" date="2019" name="Int. J. Syst. Evol. Microbiol.">
        <title>The Global Catalogue of Microorganisms (GCM) 10K type strain sequencing project: providing services to taxonomists for standard genome sequencing and annotation.</title>
        <authorList>
            <consortium name="The Broad Institute Genomics Platform"/>
            <consortium name="The Broad Institute Genome Sequencing Center for Infectious Disease"/>
            <person name="Wu L."/>
            <person name="Ma J."/>
        </authorList>
    </citation>
    <scope>NUCLEOTIDE SEQUENCE [LARGE SCALE GENOMIC DNA]</scope>
    <source>
        <strain evidence="5">JCM 15589</strain>
    </source>
</reference>
<evidence type="ECO:0000259" key="3">
    <source>
        <dbReference type="Pfam" id="PF20737"/>
    </source>
</evidence>
<feature type="compositionally biased region" description="Low complexity" evidence="1">
    <location>
        <begin position="644"/>
        <end position="662"/>
    </location>
</feature>
<dbReference type="InterPro" id="IPR008928">
    <property type="entry name" value="6-hairpin_glycosidase_sf"/>
</dbReference>
<evidence type="ECO:0000256" key="1">
    <source>
        <dbReference type="SAM" id="MobiDB-lite"/>
    </source>
</evidence>
<name>A0ABP4V1I7_9MICO</name>
<feature type="region of interest" description="Disordered" evidence="1">
    <location>
        <begin position="108"/>
        <end position="129"/>
    </location>
</feature>
<gene>
    <name evidence="4" type="ORF">GCM10009809_07440</name>
</gene>
<dbReference type="SUPFAM" id="SSF48208">
    <property type="entry name" value="Six-hairpin glycosidases"/>
    <property type="match status" value="1"/>
</dbReference>
<keyword evidence="4" id="KW-0378">Hydrolase</keyword>
<dbReference type="InterPro" id="IPR049049">
    <property type="entry name" value="Beta-AFase-like_GH127_C"/>
</dbReference>
<dbReference type="PANTHER" id="PTHR43465:SF2">
    <property type="entry name" value="DUF1680 DOMAIN PROTEIN (AFU_ORTHOLOGUE AFUA_1G08910)"/>
    <property type="match status" value="1"/>
</dbReference>
<feature type="compositionally biased region" description="Basic and acidic residues" evidence="1">
    <location>
        <begin position="108"/>
        <end position="117"/>
    </location>
</feature>
<dbReference type="EMBL" id="BAAAPM010000003">
    <property type="protein sequence ID" value="GAA1713761.1"/>
    <property type="molecule type" value="Genomic_DNA"/>
</dbReference>
<dbReference type="RefSeq" id="WP_344245811.1">
    <property type="nucleotide sequence ID" value="NZ_BAAAPM010000003.1"/>
</dbReference>
<feature type="domain" description="Non-reducing end beta-L-arabinofuranosidase-like GH127 C-terminal" evidence="3">
    <location>
        <begin position="552"/>
        <end position="688"/>
    </location>
</feature>
<feature type="region of interest" description="Disordered" evidence="1">
    <location>
        <begin position="642"/>
        <end position="662"/>
    </location>
</feature>
<accession>A0ABP4V1I7</accession>